<dbReference type="Gene3D" id="3.10.450.50">
    <property type="match status" value="1"/>
</dbReference>
<dbReference type="InterPro" id="IPR037401">
    <property type="entry name" value="SnoaL-like"/>
</dbReference>
<dbReference type="SUPFAM" id="SSF54427">
    <property type="entry name" value="NTF2-like"/>
    <property type="match status" value="1"/>
</dbReference>
<dbReference type="AlphaFoldDB" id="A0AAP2G293"/>
<proteinExistence type="predicted"/>
<dbReference type="Proteomes" id="UP001319104">
    <property type="component" value="Unassembled WGS sequence"/>
</dbReference>
<sequence>MRKCLALLIVFVLVAGLTFAQGPERLKKITKKTEMPYEAEYSSKFRMGDDRHSFKILEVWKDYEENMLDRNLEYFADDVTMEFPDGTRITGLEKLMEETKKHRDRLDNYQSKIVSYVSLKSVDKDEDWVAVWGEDIYTDEEGNKVVSPIHEVWRFNKEGKIDFMKQYHAMAIPDEVAPDYENMNRNDDDDDW</sequence>
<name>A0AAP2G293_9BACT</name>
<dbReference type="Pfam" id="PF12680">
    <property type="entry name" value="SnoaL_2"/>
    <property type="match status" value="1"/>
</dbReference>
<evidence type="ECO:0000313" key="3">
    <source>
        <dbReference type="EMBL" id="MBS9525427.1"/>
    </source>
</evidence>
<evidence type="ECO:0000313" key="4">
    <source>
        <dbReference type="Proteomes" id="UP001319104"/>
    </source>
</evidence>
<keyword evidence="1" id="KW-0732">Signal</keyword>
<evidence type="ECO:0000256" key="1">
    <source>
        <dbReference type="SAM" id="SignalP"/>
    </source>
</evidence>
<dbReference type="EMBL" id="JAHCMY010000012">
    <property type="protein sequence ID" value="MBS9525427.1"/>
    <property type="molecule type" value="Genomic_DNA"/>
</dbReference>
<feature type="chain" id="PRO_5042961387" evidence="1">
    <location>
        <begin position="21"/>
        <end position="192"/>
    </location>
</feature>
<feature type="domain" description="SnoaL-like" evidence="2">
    <location>
        <begin position="66"/>
        <end position="161"/>
    </location>
</feature>
<comment type="caution">
    <text evidence="3">The sequence shown here is derived from an EMBL/GenBank/DDBJ whole genome shotgun (WGS) entry which is preliminary data.</text>
</comment>
<accession>A0AAP2G293</accession>
<evidence type="ECO:0000259" key="2">
    <source>
        <dbReference type="Pfam" id="PF12680"/>
    </source>
</evidence>
<reference evidence="3 4" key="1">
    <citation type="submission" date="2021-05" db="EMBL/GenBank/DDBJ databases">
        <authorList>
            <person name="Zhang Z.D."/>
            <person name="Osman G."/>
        </authorList>
    </citation>
    <scope>NUCLEOTIDE SEQUENCE [LARGE SCALE GENOMIC DNA]</scope>
    <source>
        <strain evidence="3 4">KCTC 32217</strain>
    </source>
</reference>
<dbReference type="InterPro" id="IPR032710">
    <property type="entry name" value="NTF2-like_dom_sf"/>
</dbReference>
<organism evidence="3 4">
    <name type="scientific">Litoribacter ruber</name>
    <dbReference type="NCBI Taxonomy" id="702568"/>
    <lineage>
        <taxon>Bacteria</taxon>
        <taxon>Pseudomonadati</taxon>
        <taxon>Bacteroidota</taxon>
        <taxon>Cytophagia</taxon>
        <taxon>Cytophagales</taxon>
        <taxon>Cyclobacteriaceae</taxon>
        <taxon>Litoribacter</taxon>
    </lineage>
</organism>
<feature type="signal peptide" evidence="1">
    <location>
        <begin position="1"/>
        <end position="20"/>
    </location>
</feature>
<gene>
    <name evidence="3" type="ORF">KI659_15525</name>
</gene>
<dbReference type="RefSeq" id="WP_213946287.1">
    <property type="nucleotide sequence ID" value="NZ_JAHBGI010000002.1"/>
</dbReference>
<keyword evidence="4" id="KW-1185">Reference proteome</keyword>
<protein>
    <submittedName>
        <fullName evidence="3">Nuclear transport factor 2 family protein</fullName>
    </submittedName>
</protein>